<dbReference type="UniPathway" id="UPA00053">
    <property type="reaction ID" value="UER00084"/>
</dbReference>
<dbReference type="InterPro" id="IPR013785">
    <property type="entry name" value="Aldolase_TIM"/>
</dbReference>
<evidence type="ECO:0000313" key="10">
    <source>
        <dbReference type="EMBL" id="OKH27102.1"/>
    </source>
</evidence>
<sequence length="348" mass="38377">MHNKLFNTHIEDSHILMTPKEVKAKLPLTHSAEKTVLRARKEIEAILEGYDSRKFIVVGPCSIHDVKAAKEYAEKLKKLADQVKDKLLLIMRVYFEKPRTNVGWKGLINDPDMNDSFHIEKGLLTARKLLIHLAELGLPAATEALDPIVPQYISELIAWSAIGARTTESQTHREMASGLSMPVGFKNGTDGGIEVALNALKSAEVPHHFLGINHNGQVSVFKTKGNTHGHIILRGGGGKPNYDPESIRAAEEKLKAANLPAKIVIDCSHGNSNKDYKLQATVFNNVVQQIVEGNTAIVGMMLESNLYEGGQSIPSNLADLKYGVSVTDKCISWEETERIISDAYEKLK</sequence>
<keyword evidence="6 8" id="KW-0057">Aromatic amino acid biosynthesis</keyword>
<dbReference type="SUPFAM" id="SSF51569">
    <property type="entry name" value="Aldolase"/>
    <property type="match status" value="1"/>
</dbReference>
<dbReference type="NCBIfam" id="TIGR00034">
    <property type="entry name" value="aroFGH"/>
    <property type="match status" value="1"/>
</dbReference>
<keyword evidence="11" id="KW-1185">Reference proteome</keyword>
<dbReference type="PANTHER" id="PTHR21225:SF10">
    <property type="entry name" value="PHOSPHO-2-DEHYDRO-3-DEOXYHEPTONATE ALDOLASE, TYR-SENSITIVE"/>
    <property type="match status" value="1"/>
</dbReference>
<comment type="catalytic activity">
    <reaction evidence="7 8">
        <text>D-erythrose 4-phosphate + phosphoenolpyruvate + H2O = 7-phospho-2-dehydro-3-deoxy-D-arabino-heptonate + phosphate</text>
        <dbReference type="Rhea" id="RHEA:14717"/>
        <dbReference type="ChEBI" id="CHEBI:15377"/>
        <dbReference type="ChEBI" id="CHEBI:16897"/>
        <dbReference type="ChEBI" id="CHEBI:43474"/>
        <dbReference type="ChEBI" id="CHEBI:58394"/>
        <dbReference type="ChEBI" id="CHEBI:58702"/>
        <dbReference type="EC" id="2.5.1.54"/>
    </reaction>
</comment>
<dbReference type="EC" id="2.5.1.54" evidence="8"/>
<dbReference type="AlphaFoldDB" id="A0A1U7HU38"/>
<proteinExistence type="inferred from homology"/>
<comment type="function">
    <text evidence="1 8">Stereospecific condensation of phosphoenolpyruvate (PEP) and D-erythrose-4-phosphate (E4P) giving rise to 3-deoxy-D-arabino-heptulosonate-7-phosphate (DAHP).</text>
</comment>
<organism evidence="10 11">
    <name type="scientific">Chroogloeocystis siderophila 5.2 s.c.1</name>
    <dbReference type="NCBI Taxonomy" id="247279"/>
    <lineage>
        <taxon>Bacteria</taxon>
        <taxon>Bacillati</taxon>
        <taxon>Cyanobacteriota</taxon>
        <taxon>Cyanophyceae</taxon>
        <taxon>Oscillatoriophycideae</taxon>
        <taxon>Chroococcales</taxon>
        <taxon>Chroococcaceae</taxon>
        <taxon>Chroogloeocystis</taxon>
    </lineage>
</organism>
<dbReference type="PIRSF" id="PIRSF001361">
    <property type="entry name" value="DAHP_synthase"/>
    <property type="match status" value="1"/>
</dbReference>
<dbReference type="InterPro" id="IPR006219">
    <property type="entry name" value="DAHP_synth_1"/>
</dbReference>
<evidence type="ECO:0000256" key="2">
    <source>
        <dbReference type="ARBA" id="ARBA00004688"/>
    </source>
</evidence>
<evidence type="ECO:0000256" key="5">
    <source>
        <dbReference type="ARBA" id="ARBA00022679"/>
    </source>
</evidence>
<dbReference type="NCBIfam" id="NF009395">
    <property type="entry name" value="PRK12755.1"/>
    <property type="match status" value="1"/>
</dbReference>
<dbReference type="GO" id="GO:0009073">
    <property type="term" value="P:aromatic amino acid family biosynthetic process"/>
    <property type="evidence" value="ECO:0007669"/>
    <property type="project" value="UniProtKB-KW"/>
</dbReference>
<dbReference type="FunFam" id="3.20.20.70:FF:000005">
    <property type="entry name" value="Phospho-2-dehydro-3-deoxyheptonate aldolase"/>
    <property type="match status" value="1"/>
</dbReference>
<dbReference type="STRING" id="247279.NIES1031_10325"/>
<reference evidence="10 11" key="1">
    <citation type="submission" date="2016-11" db="EMBL/GenBank/DDBJ databases">
        <title>Draft Genome Sequences of Nine Cyanobacterial Strains from Diverse Habitats.</title>
        <authorList>
            <person name="Zhu T."/>
            <person name="Hou S."/>
            <person name="Lu X."/>
            <person name="Hess W.R."/>
        </authorList>
    </citation>
    <scope>NUCLEOTIDE SEQUENCE [LARGE SCALE GENOMIC DNA]</scope>
    <source>
        <strain evidence="10 11">5.2 s.c.1</strain>
    </source>
</reference>
<protein>
    <recommendedName>
        <fullName evidence="8">Phospho-2-dehydro-3-deoxyheptonate aldolase</fullName>
        <ecNumber evidence="8">2.5.1.54</ecNumber>
    </recommendedName>
</protein>
<accession>A0A1U7HU38</accession>
<dbReference type="GO" id="GO:0003849">
    <property type="term" value="F:3-deoxy-7-phosphoheptulonate synthase activity"/>
    <property type="evidence" value="ECO:0007669"/>
    <property type="project" value="UniProtKB-EC"/>
</dbReference>
<keyword evidence="5 8" id="KW-0808">Transferase</keyword>
<name>A0A1U7HU38_9CHRO</name>
<keyword evidence="4 8" id="KW-0028">Amino-acid biosynthesis</keyword>
<evidence type="ECO:0000256" key="4">
    <source>
        <dbReference type="ARBA" id="ARBA00022605"/>
    </source>
</evidence>
<evidence type="ECO:0000256" key="7">
    <source>
        <dbReference type="ARBA" id="ARBA00047508"/>
    </source>
</evidence>
<dbReference type="PANTHER" id="PTHR21225">
    <property type="entry name" value="PHOSPHO-2-DEHYDRO-3-DEOXYHEPTONATE ALDOLASE DAHP SYNTHETASE"/>
    <property type="match status" value="1"/>
</dbReference>
<dbReference type="Pfam" id="PF00793">
    <property type="entry name" value="DAHP_synth_1"/>
    <property type="match status" value="1"/>
</dbReference>
<gene>
    <name evidence="10" type="ORF">NIES1031_10325</name>
</gene>
<comment type="similarity">
    <text evidence="3 8">Belongs to the class-I DAHP synthase family.</text>
</comment>
<feature type="domain" description="DAHP synthetase I/KDSA" evidence="9">
    <location>
        <begin position="45"/>
        <end position="339"/>
    </location>
</feature>
<dbReference type="GO" id="GO:0008652">
    <property type="term" value="P:amino acid biosynthetic process"/>
    <property type="evidence" value="ECO:0007669"/>
    <property type="project" value="UniProtKB-KW"/>
</dbReference>
<evidence type="ECO:0000313" key="11">
    <source>
        <dbReference type="Proteomes" id="UP000185984"/>
    </source>
</evidence>
<evidence type="ECO:0000256" key="6">
    <source>
        <dbReference type="ARBA" id="ARBA00023141"/>
    </source>
</evidence>
<evidence type="ECO:0000256" key="3">
    <source>
        <dbReference type="ARBA" id="ARBA00007985"/>
    </source>
</evidence>
<comment type="caution">
    <text evidence="10">The sequence shown here is derived from an EMBL/GenBank/DDBJ whole genome shotgun (WGS) entry which is preliminary data.</text>
</comment>
<dbReference type="EMBL" id="MRCC01000007">
    <property type="protein sequence ID" value="OKH27102.1"/>
    <property type="molecule type" value="Genomic_DNA"/>
</dbReference>
<comment type="pathway">
    <text evidence="2 8">Metabolic intermediate biosynthesis; chorismate biosynthesis; chorismate from D-erythrose 4-phosphate and phosphoenolpyruvate: step 1/7.</text>
</comment>
<evidence type="ECO:0000256" key="8">
    <source>
        <dbReference type="PIRNR" id="PIRNR001361"/>
    </source>
</evidence>
<dbReference type="GO" id="GO:0009423">
    <property type="term" value="P:chorismate biosynthetic process"/>
    <property type="evidence" value="ECO:0007669"/>
    <property type="project" value="UniProtKB-UniPathway"/>
</dbReference>
<dbReference type="OrthoDB" id="9807331at2"/>
<dbReference type="RefSeq" id="WP_073549314.1">
    <property type="nucleotide sequence ID" value="NZ_CAWMVK010000041.1"/>
</dbReference>
<dbReference type="InterPro" id="IPR006218">
    <property type="entry name" value="DAHP1/KDSA"/>
</dbReference>
<evidence type="ECO:0000259" key="9">
    <source>
        <dbReference type="Pfam" id="PF00793"/>
    </source>
</evidence>
<evidence type="ECO:0000256" key="1">
    <source>
        <dbReference type="ARBA" id="ARBA00003726"/>
    </source>
</evidence>
<dbReference type="GO" id="GO:0005737">
    <property type="term" value="C:cytoplasm"/>
    <property type="evidence" value="ECO:0007669"/>
    <property type="project" value="TreeGrafter"/>
</dbReference>
<dbReference type="Proteomes" id="UP000185984">
    <property type="component" value="Unassembled WGS sequence"/>
</dbReference>
<dbReference type="Gene3D" id="3.20.20.70">
    <property type="entry name" value="Aldolase class I"/>
    <property type="match status" value="1"/>
</dbReference>